<name>A0ABR3FS35_9AGAR</name>
<proteinExistence type="predicted"/>
<reference evidence="2 3" key="1">
    <citation type="submission" date="2024-02" db="EMBL/GenBank/DDBJ databases">
        <title>A draft genome for the cacao thread blight pathogen Marasmius crinis-equi.</title>
        <authorList>
            <person name="Cohen S.P."/>
            <person name="Baruah I.K."/>
            <person name="Amoako-Attah I."/>
            <person name="Bukari Y."/>
            <person name="Meinhardt L.W."/>
            <person name="Bailey B.A."/>
        </authorList>
    </citation>
    <scope>NUCLEOTIDE SEQUENCE [LARGE SCALE GENOMIC DNA]</scope>
    <source>
        <strain evidence="2 3">GH-76</strain>
    </source>
</reference>
<keyword evidence="3" id="KW-1185">Reference proteome</keyword>
<protein>
    <submittedName>
        <fullName evidence="2">Uncharacterized protein</fullName>
    </submittedName>
</protein>
<evidence type="ECO:0000313" key="3">
    <source>
        <dbReference type="Proteomes" id="UP001465976"/>
    </source>
</evidence>
<sequence length="150" mass="16734">MLKFGPSYASVAARGHQQTVTEPFLKSAIETCATSTSDSNPSGEWEIHPLCGIIHTARMDCGVCESHLDHIRDSKSDPEQTAFHQALYMMHNNNDKSYEEGYELGWKNAMEAAFRRDDVDQISLKGNTASIPNRAETGNDINHSKRTSIY</sequence>
<evidence type="ECO:0000256" key="1">
    <source>
        <dbReference type="SAM" id="MobiDB-lite"/>
    </source>
</evidence>
<dbReference type="EMBL" id="JBAHYK010000109">
    <property type="protein sequence ID" value="KAL0578280.1"/>
    <property type="molecule type" value="Genomic_DNA"/>
</dbReference>
<feature type="region of interest" description="Disordered" evidence="1">
    <location>
        <begin position="129"/>
        <end position="150"/>
    </location>
</feature>
<gene>
    <name evidence="2" type="ORF">V5O48_003725</name>
</gene>
<organism evidence="2 3">
    <name type="scientific">Marasmius crinis-equi</name>
    <dbReference type="NCBI Taxonomy" id="585013"/>
    <lineage>
        <taxon>Eukaryota</taxon>
        <taxon>Fungi</taxon>
        <taxon>Dikarya</taxon>
        <taxon>Basidiomycota</taxon>
        <taxon>Agaricomycotina</taxon>
        <taxon>Agaricomycetes</taxon>
        <taxon>Agaricomycetidae</taxon>
        <taxon>Agaricales</taxon>
        <taxon>Marasmiineae</taxon>
        <taxon>Marasmiaceae</taxon>
        <taxon>Marasmius</taxon>
    </lineage>
</organism>
<dbReference type="Proteomes" id="UP001465976">
    <property type="component" value="Unassembled WGS sequence"/>
</dbReference>
<accession>A0ABR3FS35</accession>
<evidence type="ECO:0000313" key="2">
    <source>
        <dbReference type="EMBL" id="KAL0578280.1"/>
    </source>
</evidence>
<comment type="caution">
    <text evidence="2">The sequence shown here is derived from an EMBL/GenBank/DDBJ whole genome shotgun (WGS) entry which is preliminary data.</text>
</comment>